<feature type="transmembrane region" description="Helical" evidence="2">
    <location>
        <begin position="114"/>
        <end position="134"/>
    </location>
</feature>
<reference evidence="4" key="1">
    <citation type="submission" date="2023-01" db="EMBL/GenBank/DDBJ databases">
        <title>Colletotrichum chrysophilum M932 genome sequence.</title>
        <authorList>
            <person name="Baroncelli R."/>
        </authorList>
    </citation>
    <scope>NUCLEOTIDE SEQUENCE</scope>
    <source>
        <strain evidence="4">M932</strain>
    </source>
</reference>
<keyword evidence="5" id="KW-1185">Reference proteome</keyword>
<keyword evidence="2" id="KW-0472">Membrane</keyword>
<organism evidence="4 5">
    <name type="scientific">Colletotrichum chrysophilum</name>
    <dbReference type="NCBI Taxonomy" id="1836956"/>
    <lineage>
        <taxon>Eukaryota</taxon>
        <taxon>Fungi</taxon>
        <taxon>Dikarya</taxon>
        <taxon>Ascomycota</taxon>
        <taxon>Pezizomycotina</taxon>
        <taxon>Sordariomycetes</taxon>
        <taxon>Hypocreomycetidae</taxon>
        <taxon>Glomerellales</taxon>
        <taxon>Glomerellaceae</taxon>
        <taxon>Colletotrichum</taxon>
        <taxon>Colletotrichum gloeosporioides species complex</taxon>
    </lineage>
</organism>
<dbReference type="CDD" id="cd04301">
    <property type="entry name" value="NAT_SF"/>
    <property type="match status" value="1"/>
</dbReference>
<dbReference type="PANTHER" id="PTHR42791">
    <property type="entry name" value="GNAT FAMILY ACETYLTRANSFERASE"/>
    <property type="match status" value="1"/>
</dbReference>
<feature type="compositionally biased region" description="Basic and acidic residues" evidence="1">
    <location>
        <begin position="307"/>
        <end position="329"/>
    </location>
</feature>
<feature type="region of interest" description="Disordered" evidence="1">
    <location>
        <begin position="298"/>
        <end position="330"/>
    </location>
</feature>
<dbReference type="InterPro" id="IPR000182">
    <property type="entry name" value="GNAT_dom"/>
</dbReference>
<keyword evidence="2" id="KW-0812">Transmembrane</keyword>
<dbReference type="PANTHER" id="PTHR42791:SF14">
    <property type="entry name" value="N-ACETYLTRANSFERASE DOMAIN-CONTAINING PROTEIN"/>
    <property type="match status" value="1"/>
</dbReference>
<comment type="caution">
    <text evidence="4">The sequence shown here is derived from an EMBL/GenBank/DDBJ whole genome shotgun (WGS) entry which is preliminary data.</text>
</comment>
<proteinExistence type="predicted"/>
<dbReference type="InterPro" id="IPR016181">
    <property type="entry name" value="Acyl_CoA_acyltransferase"/>
</dbReference>
<dbReference type="AlphaFoldDB" id="A0AAD9A629"/>
<dbReference type="GO" id="GO:0016747">
    <property type="term" value="F:acyltransferase activity, transferring groups other than amino-acyl groups"/>
    <property type="evidence" value="ECO:0007669"/>
    <property type="project" value="InterPro"/>
</dbReference>
<dbReference type="InterPro" id="IPR052523">
    <property type="entry name" value="Trichothecene_AcTrans"/>
</dbReference>
<dbReference type="Gene3D" id="3.40.630.30">
    <property type="match status" value="1"/>
</dbReference>
<accession>A0AAD9A629</accession>
<dbReference type="Pfam" id="PF14087">
    <property type="entry name" value="DUF4267"/>
    <property type="match status" value="1"/>
</dbReference>
<name>A0AAD9A629_9PEZI</name>
<protein>
    <submittedName>
        <fullName evidence="4">GNAT family</fullName>
    </submittedName>
</protein>
<dbReference type="Proteomes" id="UP001243330">
    <property type="component" value="Unassembled WGS sequence"/>
</dbReference>
<dbReference type="PROSITE" id="PS51186">
    <property type="entry name" value="GNAT"/>
    <property type="match status" value="1"/>
</dbReference>
<dbReference type="Pfam" id="PF13673">
    <property type="entry name" value="Acetyltransf_10"/>
    <property type="match status" value="1"/>
</dbReference>
<feature type="domain" description="N-acetyltransferase" evidence="3">
    <location>
        <begin position="282"/>
        <end position="440"/>
    </location>
</feature>
<evidence type="ECO:0000256" key="2">
    <source>
        <dbReference type="SAM" id="Phobius"/>
    </source>
</evidence>
<dbReference type="SUPFAM" id="SSF55729">
    <property type="entry name" value="Acyl-CoA N-acyltransferases (Nat)"/>
    <property type="match status" value="1"/>
</dbReference>
<gene>
    <name evidence="4" type="ORF">CCHR01_17671</name>
</gene>
<dbReference type="EMBL" id="JAQOWY010000638">
    <property type="protein sequence ID" value="KAK1839704.1"/>
    <property type="molecule type" value="Genomic_DNA"/>
</dbReference>
<dbReference type="InterPro" id="IPR025363">
    <property type="entry name" value="DUF4267"/>
</dbReference>
<evidence type="ECO:0000256" key="1">
    <source>
        <dbReference type="SAM" id="MobiDB-lite"/>
    </source>
</evidence>
<feature type="transmembrane region" description="Helical" evidence="2">
    <location>
        <begin position="155"/>
        <end position="177"/>
    </location>
</feature>
<evidence type="ECO:0000313" key="4">
    <source>
        <dbReference type="EMBL" id="KAK1839704.1"/>
    </source>
</evidence>
<sequence>MTSISPTSPFHTLWKPAALPLFTGLLALLGAGDGLMNLTQPETGAGNFGLIPPSRASVSPAQFDAFHHALIKVKGARNLHMSASILGLLLYAQFSEACRASPAAREAVHRCVGIVLTLGTGVGLSGAFVIWEYVKSVKTESSRKEIEVGRAKAKAHFITSLPILALGLTQSFTLLLIPPSHTPTFLPKASNPLRQVIKMSAQPSSVDFTLHYVVPDDVDDLVRVHTAAFKMDQFSNLMLLGRADDAHENLMRKAIEGWVTAPEASLMKAIDSSGRVLGWACWIVKDATGGDRVAVAKAESKGGSSVDKAEGVETSAVEKKEEPPKEDPARALGGLMYKERVAMEERYMKGKRYAVLQGLATDPNYQRRGIATKLVQAGLEVIDLEGLACWIHASPSSYGVYAKVGFEEVGRNEYDLDEWASGGRQGDNRWGRYIFRHMLRKENPS</sequence>
<evidence type="ECO:0000313" key="5">
    <source>
        <dbReference type="Proteomes" id="UP001243330"/>
    </source>
</evidence>
<keyword evidence="2" id="KW-1133">Transmembrane helix</keyword>
<evidence type="ECO:0000259" key="3">
    <source>
        <dbReference type="PROSITE" id="PS51186"/>
    </source>
</evidence>